<dbReference type="PANTHER" id="PTHR20516:SF2">
    <property type="entry name" value="TRANSMEMBRANE PROTEIN 114"/>
    <property type="match status" value="1"/>
</dbReference>
<dbReference type="KEGG" id="vpc:102530012"/>
<evidence type="ECO:0000313" key="8">
    <source>
        <dbReference type="RefSeq" id="XP_006204272.1"/>
    </source>
</evidence>
<sequence>MRVHLGALAGAAALTGALSFALLAAAIGTDFWYIIDTERLERSNPGAPAGAANRSQLEPLSSHSGLWRTCRVQSPCAPLMNPFWQENVTVSDSSRQLLTMHGTFVILLPLSLILMVFGGMTGFLSFLLRASLLLLLTGTLFLFGALVTLAGISIYIAYSAAAFREALCLLEEKALLDQVDIRFGWSLALGWISFVAELLTGAAFLVAARVLSLRRRQDQAI</sequence>
<dbReference type="OrthoDB" id="9626630at2759"/>
<dbReference type="InterPro" id="IPR004031">
    <property type="entry name" value="PMP22/EMP/MP20/Claudin"/>
</dbReference>
<evidence type="ECO:0000256" key="5">
    <source>
        <dbReference type="ARBA" id="ARBA00023180"/>
    </source>
</evidence>
<dbReference type="Gene3D" id="1.20.140.150">
    <property type="match status" value="1"/>
</dbReference>
<dbReference type="GeneID" id="102530012"/>
<dbReference type="PANTHER" id="PTHR20516">
    <property type="entry name" value="TRANSMEMBRANE PROTEIN 114/235 FAMILY MEMBER"/>
    <property type="match status" value="1"/>
</dbReference>
<evidence type="ECO:0000256" key="4">
    <source>
        <dbReference type="ARBA" id="ARBA00023136"/>
    </source>
</evidence>
<proteinExistence type="predicted"/>
<dbReference type="GO" id="GO:0016324">
    <property type="term" value="C:apical plasma membrane"/>
    <property type="evidence" value="ECO:0007669"/>
    <property type="project" value="TreeGrafter"/>
</dbReference>
<evidence type="ECO:0000313" key="7">
    <source>
        <dbReference type="Proteomes" id="UP001652581"/>
    </source>
</evidence>
<dbReference type="Proteomes" id="UP001652581">
    <property type="component" value="Chromosome 18"/>
</dbReference>
<feature type="transmembrane region" description="Helical" evidence="6">
    <location>
        <begin position="104"/>
        <end position="128"/>
    </location>
</feature>
<feature type="transmembrane region" description="Helical" evidence="6">
    <location>
        <begin position="183"/>
        <end position="207"/>
    </location>
</feature>
<name>A0A6I9I5I0_VICPA</name>
<dbReference type="InterPro" id="IPR039951">
    <property type="entry name" value="TMEM114/TMEM235"/>
</dbReference>
<protein>
    <submittedName>
        <fullName evidence="8">Transmembrane protein 114 isoform X1</fullName>
    </submittedName>
</protein>
<keyword evidence="4 6" id="KW-0472">Membrane</keyword>
<organism evidence="7 8">
    <name type="scientific">Vicugna pacos</name>
    <name type="common">Alpaca</name>
    <name type="synonym">Lama pacos</name>
    <dbReference type="NCBI Taxonomy" id="30538"/>
    <lineage>
        <taxon>Eukaryota</taxon>
        <taxon>Metazoa</taxon>
        <taxon>Chordata</taxon>
        <taxon>Craniata</taxon>
        <taxon>Vertebrata</taxon>
        <taxon>Euteleostomi</taxon>
        <taxon>Mammalia</taxon>
        <taxon>Eutheria</taxon>
        <taxon>Laurasiatheria</taxon>
        <taxon>Artiodactyla</taxon>
        <taxon>Tylopoda</taxon>
        <taxon>Camelidae</taxon>
        <taxon>Vicugna</taxon>
    </lineage>
</organism>
<keyword evidence="5" id="KW-0325">Glycoprotein</keyword>
<dbReference type="CTD" id="283953"/>
<dbReference type="FunFam" id="1.20.140.150:FF:000021">
    <property type="entry name" value="Transmembrane protein 114"/>
    <property type="match status" value="1"/>
</dbReference>
<comment type="subcellular location">
    <subcellularLocation>
        <location evidence="1">Membrane</location>
        <topology evidence="1">Multi-pass membrane protein</topology>
    </subcellularLocation>
</comment>
<keyword evidence="2 6" id="KW-0812">Transmembrane</keyword>
<dbReference type="InParanoid" id="A0A6I9I5I0"/>
<evidence type="ECO:0000256" key="2">
    <source>
        <dbReference type="ARBA" id="ARBA00022692"/>
    </source>
</evidence>
<keyword evidence="7" id="KW-1185">Reference proteome</keyword>
<evidence type="ECO:0000256" key="6">
    <source>
        <dbReference type="SAM" id="Phobius"/>
    </source>
</evidence>
<dbReference type="AlphaFoldDB" id="A0A6I9I5I0"/>
<keyword evidence="3 6" id="KW-1133">Transmembrane helix</keyword>
<reference evidence="8" key="1">
    <citation type="submission" date="2025-08" db="UniProtKB">
        <authorList>
            <consortium name="RefSeq"/>
        </authorList>
    </citation>
    <scope>IDENTIFICATION</scope>
</reference>
<evidence type="ECO:0000256" key="3">
    <source>
        <dbReference type="ARBA" id="ARBA00022989"/>
    </source>
</evidence>
<feature type="transmembrane region" description="Helical" evidence="6">
    <location>
        <begin position="140"/>
        <end position="163"/>
    </location>
</feature>
<dbReference type="FunCoup" id="A0A6I9I5I0">
    <property type="interactions" value="57"/>
</dbReference>
<dbReference type="RefSeq" id="XP_006204272.1">
    <property type="nucleotide sequence ID" value="XM_006204210.4"/>
</dbReference>
<evidence type="ECO:0000256" key="1">
    <source>
        <dbReference type="ARBA" id="ARBA00004141"/>
    </source>
</evidence>
<dbReference type="Pfam" id="PF13903">
    <property type="entry name" value="Claudin_2"/>
    <property type="match status" value="1"/>
</dbReference>
<gene>
    <name evidence="8" type="primary">TMEM114</name>
</gene>
<accession>A0A6I9I5I0</accession>